<dbReference type="PANTHER" id="PTHR13132:SF29">
    <property type="entry name" value="ALPHA-(1,6)-FUCOSYLTRANSFERASE"/>
    <property type="match status" value="1"/>
</dbReference>
<dbReference type="InterPro" id="IPR027350">
    <property type="entry name" value="GT23_dom"/>
</dbReference>
<dbReference type="Gene3D" id="3.40.50.11350">
    <property type="match status" value="1"/>
</dbReference>
<dbReference type="PROSITE" id="PS50002">
    <property type="entry name" value="SH3"/>
    <property type="match status" value="1"/>
</dbReference>
<evidence type="ECO:0000259" key="7">
    <source>
        <dbReference type="PROSITE" id="PS51659"/>
    </source>
</evidence>
<protein>
    <recommendedName>
        <fullName evidence="10">Alpha-(1,6)-fucosyltransferase</fullName>
    </recommendedName>
</protein>
<evidence type="ECO:0000313" key="8">
    <source>
        <dbReference type="EMBL" id="KAK4887720.1"/>
    </source>
</evidence>
<dbReference type="GO" id="GO:0006487">
    <property type="term" value="P:protein N-linked glycosylation"/>
    <property type="evidence" value="ECO:0007669"/>
    <property type="project" value="TreeGrafter"/>
</dbReference>
<feature type="domain" description="SH3" evidence="6">
    <location>
        <begin position="382"/>
        <end position="443"/>
    </location>
</feature>
<dbReference type="CDD" id="cd11300">
    <property type="entry name" value="Fut8_like"/>
    <property type="match status" value="1"/>
</dbReference>
<evidence type="ECO:0000313" key="9">
    <source>
        <dbReference type="Proteomes" id="UP001353858"/>
    </source>
</evidence>
<reference evidence="9" key="1">
    <citation type="submission" date="2023-01" db="EMBL/GenBank/DDBJ databases">
        <title>Key to firefly adult light organ development and bioluminescence: homeobox transcription factors regulate luciferase expression and transportation to peroxisome.</title>
        <authorList>
            <person name="Fu X."/>
        </authorList>
    </citation>
    <scope>NUCLEOTIDE SEQUENCE [LARGE SCALE GENOMIC DNA]</scope>
</reference>
<name>A0AAN7QC33_9COLE</name>
<accession>A0AAN7QC33</accession>
<keyword evidence="2 5" id="KW-0328">Glycosyltransferase</keyword>
<keyword evidence="1 4" id="KW-0728">SH3 domain</keyword>
<dbReference type="Gene3D" id="2.30.30.40">
    <property type="entry name" value="SH3 Domains"/>
    <property type="match status" value="1"/>
</dbReference>
<sequence length="463" mass="54014">MQNTQELWYFIKSQMMELKNISNTDKSTLSIASNVLLMGFEYKRTIINNMKKLTEVDGFNAWRHKESADLSNIVQKRLQYLQHPADCKNAKKIVSTISYFCGFGCQMHHLVHGMILAYGLERTLILESTDWSYHQGGWNKVFMPISNSCTTIDNAKTVNWPGNNNATAIRVEAYTDIIPRSQYMPLAVPEDLVDRLKTIHGNPVVWWIGQILKYIWKLHPITTAYINNYMKKFGIKYPFVGVQIRRTDKLIGEAQYFSIEQYMDVVDEYYNSMEIKNNLTKRRIYIGTEDYNVIVETKAKYPHYEILYNKNLPKIPNVELAHMYDNVFDVILDLHIQAYSDLLVCTFSSNICRLIYTLIQNNYVDASAKAISLDTVYWYYQQEHNKRRAILSHKAESSTEIDLKAGDIVNITEYGLNGYSFGTNLRTKKEGWYPSFKVEMEIERVKFPNYSKINSKETTFQLN</sequence>
<keyword evidence="9" id="KW-1185">Reference proteome</keyword>
<evidence type="ECO:0000259" key="6">
    <source>
        <dbReference type="PROSITE" id="PS50002"/>
    </source>
</evidence>
<evidence type="ECO:0000256" key="5">
    <source>
        <dbReference type="PROSITE-ProRule" id="PRU00992"/>
    </source>
</evidence>
<proteinExistence type="inferred from homology"/>
<feature type="domain" description="GT23" evidence="7">
    <location>
        <begin position="89"/>
        <end position="373"/>
    </location>
</feature>
<dbReference type="AlphaFoldDB" id="A0AAN7QC33"/>
<evidence type="ECO:0008006" key="10">
    <source>
        <dbReference type="Google" id="ProtNLM"/>
    </source>
</evidence>
<evidence type="ECO:0000256" key="3">
    <source>
        <dbReference type="ARBA" id="ARBA00022679"/>
    </source>
</evidence>
<evidence type="ECO:0000256" key="2">
    <source>
        <dbReference type="ARBA" id="ARBA00022676"/>
    </source>
</evidence>
<comment type="caution">
    <text evidence="8">The sequence shown here is derived from an EMBL/GenBank/DDBJ whole genome shotgun (WGS) entry which is preliminary data.</text>
</comment>
<dbReference type="PANTHER" id="PTHR13132">
    <property type="entry name" value="ALPHA- 1,6 -FUCOSYLTRANSFERASE"/>
    <property type="match status" value="1"/>
</dbReference>
<evidence type="ECO:0000256" key="4">
    <source>
        <dbReference type="PROSITE-ProRule" id="PRU00192"/>
    </source>
</evidence>
<feature type="region of interest" description="Important for donor substrate binding" evidence="5">
    <location>
        <begin position="245"/>
        <end position="246"/>
    </location>
</feature>
<dbReference type="SMART" id="SM00326">
    <property type="entry name" value="SH3"/>
    <property type="match status" value="1"/>
</dbReference>
<dbReference type="Gene3D" id="1.10.287.1060">
    <property type="entry name" value="ESAT-6-like"/>
    <property type="match status" value="1"/>
</dbReference>
<dbReference type="Proteomes" id="UP001353858">
    <property type="component" value="Unassembled WGS sequence"/>
</dbReference>
<keyword evidence="3 5" id="KW-0808">Transferase</keyword>
<comment type="similarity">
    <text evidence="5">Belongs to the glycosyltransferase 23 family.</text>
</comment>
<dbReference type="InterPro" id="IPR045573">
    <property type="entry name" value="Fut8_N_cat"/>
</dbReference>
<dbReference type="Pfam" id="PF19745">
    <property type="entry name" value="FUT8_N_cat"/>
    <property type="match status" value="1"/>
</dbReference>
<gene>
    <name evidence="8" type="ORF">RN001_003991</name>
</gene>
<dbReference type="EMBL" id="JARPUR010000001">
    <property type="protein sequence ID" value="KAK4887720.1"/>
    <property type="molecule type" value="Genomic_DNA"/>
</dbReference>
<organism evidence="8 9">
    <name type="scientific">Aquatica leii</name>
    <dbReference type="NCBI Taxonomy" id="1421715"/>
    <lineage>
        <taxon>Eukaryota</taxon>
        <taxon>Metazoa</taxon>
        <taxon>Ecdysozoa</taxon>
        <taxon>Arthropoda</taxon>
        <taxon>Hexapoda</taxon>
        <taxon>Insecta</taxon>
        <taxon>Pterygota</taxon>
        <taxon>Neoptera</taxon>
        <taxon>Endopterygota</taxon>
        <taxon>Coleoptera</taxon>
        <taxon>Polyphaga</taxon>
        <taxon>Elateriformia</taxon>
        <taxon>Elateroidea</taxon>
        <taxon>Lampyridae</taxon>
        <taxon>Luciolinae</taxon>
        <taxon>Aquatica</taxon>
    </lineage>
</organism>
<dbReference type="InterPro" id="IPR036028">
    <property type="entry name" value="SH3-like_dom_sf"/>
</dbReference>
<dbReference type="GO" id="GO:0046921">
    <property type="term" value="F:alpha-(1-&gt;6)-fucosyltransferase activity"/>
    <property type="evidence" value="ECO:0007669"/>
    <property type="project" value="TreeGrafter"/>
</dbReference>
<dbReference type="PROSITE" id="PS51659">
    <property type="entry name" value="GT23"/>
    <property type="match status" value="1"/>
</dbReference>
<evidence type="ECO:0000256" key="1">
    <source>
        <dbReference type="ARBA" id="ARBA00022443"/>
    </source>
</evidence>
<dbReference type="InterPro" id="IPR001452">
    <property type="entry name" value="SH3_domain"/>
</dbReference>
<dbReference type="SUPFAM" id="SSF50044">
    <property type="entry name" value="SH3-domain"/>
    <property type="match status" value="1"/>
</dbReference>